<protein>
    <recommendedName>
        <fullName evidence="3">NAD-dependent epimerase/dehydratase domain-containing protein</fullName>
    </recommendedName>
</protein>
<name>A0A2R8BM98_9RHOB</name>
<dbReference type="SUPFAM" id="SSF51735">
    <property type="entry name" value="NAD(P)-binding Rossmann-fold domains"/>
    <property type="match status" value="1"/>
</dbReference>
<dbReference type="Gene3D" id="3.40.50.720">
    <property type="entry name" value="NAD(P)-binding Rossmann-like Domain"/>
    <property type="match status" value="1"/>
</dbReference>
<gene>
    <name evidence="1" type="ORF">DEA8626_03512</name>
</gene>
<accession>A0A2R8BM98</accession>
<organism evidence="1 2">
    <name type="scientific">Albidovulum aquaemixtae</name>
    <dbReference type="NCBI Taxonomy" id="1542388"/>
    <lineage>
        <taxon>Bacteria</taxon>
        <taxon>Pseudomonadati</taxon>
        <taxon>Pseudomonadota</taxon>
        <taxon>Alphaproteobacteria</taxon>
        <taxon>Rhodobacterales</taxon>
        <taxon>Paracoccaceae</taxon>
        <taxon>Albidovulum</taxon>
    </lineage>
</organism>
<dbReference type="AlphaFoldDB" id="A0A2R8BM98"/>
<dbReference type="InterPro" id="IPR036291">
    <property type="entry name" value="NAD(P)-bd_dom_sf"/>
</dbReference>
<dbReference type="Proteomes" id="UP000244924">
    <property type="component" value="Unassembled WGS sequence"/>
</dbReference>
<keyword evidence="2" id="KW-1185">Reference proteome</keyword>
<evidence type="ECO:0000313" key="2">
    <source>
        <dbReference type="Proteomes" id="UP000244924"/>
    </source>
</evidence>
<sequence>METVPARLANARRAVKRAARLLDAAPLKSRGPGITFTLEARSNPNRSEITMPDKALILGASGHFGGQAARAFATAGWHVECYRRGTEMTGAATGAQVIVNGLNPPNYHAWDRLVPEITASVLAAAKASGATVCIPGNVYVFGTEPAPWDEDTPHRPVARKGRIRAEMEARYQEAAATGLRTIVLRGGDFIDPDQAGGLFDRFVIGKAAKGVITTFGDPGATHAWAFLPDMARAAAALAANRNELAAFEDVPFPGLSFSTEELARTVTELTGHAVRIRRFPWWIMNALSPFWELARELKEMRYLYDHPHALGGDKFRRLLPEFPITPLQEVLKRFSGQLDLDPDQAVA</sequence>
<dbReference type="EMBL" id="OMOQ01000003">
    <property type="protein sequence ID" value="SPH24460.1"/>
    <property type="molecule type" value="Genomic_DNA"/>
</dbReference>
<proteinExistence type="predicted"/>
<reference evidence="1 2" key="1">
    <citation type="submission" date="2018-03" db="EMBL/GenBank/DDBJ databases">
        <authorList>
            <person name="Keele B.F."/>
        </authorList>
    </citation>
    <scope>NUCLEOTIDE SEQUENCE [LARGE SCALE GENOMIC DNA]</scope>
    <source>
        <strain evidence="1 2">CECT 8626</strain>
    </source>
</reference>
<evidence type="ECO:0000313" key="1">
    <source>
        <dbReference type="EMBL" id="SPH24460.1"/>
    </source>
</evidence>
<evidence type="ECO:0008006" key="3">
    <source>
        <dbReference type="Google" id="ProtNLM"/>
    </source>
</evidence>